<evidence type="ECO:0000313" key="1">
    <source>
        <dbReference type="EMBL" id="AZS31116.1"/>
    </source>
</evidence>
<accession>A0A3S9VX55</accession>
<dbReference type="InterPro" id="IPR016024">
    <property type="entry name" value="ARM-type_fold"/>
</dbReference>
<dbReference type="AlphaFoldDB" id="A0A3S9VX55"/>
<dbReference type="KEGG" id="buy:D8S85_17195"/>
<dbReference type="EMBL" id="CP032819">
    <property type="protein sequence ID" value="AZS31116.1"/>
    <property type="molecule type" value="Genomic_DNA"/>
</dbReference>
<evidence type="ECO:0000313" key="2">
    <source>
        <dbReference type="Proteomes" id="UP000270673"/>
    </source>
</evidence>
<dbReference type="RefSeq" id="WP_127075422.1">
    <property type="nucleotide sequence ID" value="NZ_CP032819.1"/>
</dbReference>
<reference evidence="1 2" key="1">
    <citation type="submission" date="2018-10" db="EMBL/GenBank/DDBJ databases">
        <title>Butyricimonas faecalis sp. nov., isolated from human faeces and emended description of the genus Butyricimonas.</title>
        <authorList>
            <person name="Le Roy T."/>
            <person name="Van der Smissen P."/>
            <person name="Paquot A."/>
            <person name="Delzenne N."/>
            <person name="Muccioli G."/>
            <person name="Collet J.-F."/>
            <person name="Cani P.D."/>
        </authorList>
    </citation>
    <scope>NUCLEOTIDE SEQUENCE [LARGE SCALE GENOMIC DNA]</scope>
    <source>
        <strain evidence="1 2">H184</strain>
    </source>
</reference>
<dbReference type="SUPFAM" id="SSF48371">
    <property type="entry name" value="ARM repeat"/>
    <property type="match status" value="1"/>
</dbReference>
<gene>
    <name evidence="1" type="ORF">D8S85_17195</name>
</gene>
<dbReference type="Proteomes" id="UP000270673">
    <property type="component" value="Chromosome"/>
</dbReference>
<sequence>MLQNIMFEATILFFYSYFCPRIKVQIFSFTLNKQDEVMEVFPIDKKTEQLFNEVCRRIFRLQNGRSLDSMERIGADTRGQIGASYLSLKNLAGQYQPDLRLAQLLWGTKKREEQIVACFLFPIQELITEKITQLLQHCYNFEIAEYFGTLVLSKRENVEQMVNEYLNSDQPYLQITALTAIGRSRIDRKLNSPFTDSYILNIDRNKFADINVQKVYDRVSICLRE</sequence>
<keyword evidence="2" id="KW-1185">Reference proteome</keyword>
<name>A0A3S9VX55_9BACT</name>
<dbReference type="OrthoDB" id="1093584at2"/>
<protein>
    <submittedName>
        <fullName evidence="1">Uncharacterized protein</fullName>
    </submittedName>
</protein>
<organism evidence="1 2">
    <name type="scientific">Butyricimonas faecalis</name>
    <dbReference type="NCBI Taxonomy" id="2093856"/>
    <lineage>
        <taxon>Bacteria</taxon>
        <taxon>Pseudomonadati</taxon>
        <taxon>Bacteroidota</taxon>
        <taxon>Bacteroidia</taxon>
        <taxon>Bacteroidales</taxon>
        <taxon>Odoribacteraceae</taxon>
        <taxon>Butyricimonas</taxon>
    </lineage>
</organism>
<proteinExistence type="predicted"/>